<reference evidence="1 2" key="2">
    <citation type="submission" date="2018-11" db="EMBL/GenBank/DDBJ databases">
        <authorList>
            <consortium name="Pathogen Informatics"/>
        </authorList>
    </citation>
    <scope>NUCLEOTIDE SEQUENCE [LARGE SCALE GENOMIC DNA]</scope>
    <source>
        <strain evidence="1">Dakar</strain>
        <strain evidence="2">Dakar, Senegal</strain>
    </source>
</reference>
<name>A0A183KF51_9TREM</name>
<keyword evidence="2" id="KW-1185">Reference proteome</keyword>
<protein>
    <submittedName>
        <fullName evidence="1 3">Uncharacterized protein</fullName>
    </submittedName>
</protein>
<evidence type="ECO:0000313" key="1">
    <source>
        <dbReference type="EMBL" id="VDP53509.1"/>
    </source>
</evidence>
<dbReference type="AlphaFoldDB" id="A0A183KF51"/>
<sequence>MGDRPAGCQQLPVPVRIPLSSIRAQTRPLGNIVPANVSDIF</sequence>
<evidence type="ECO:0000313" key="2">
    <source>
        <dbReference type="Proteomes" id="UP000279833"/>
    </source>
</evidence>
<dbReference type="WBParaSite" id="SCUD_0001364801-mRNA-1">
    <property type="protein sequence ID" value="SCUD_0001364801-mRNA-1"/>
    <property type="gene ID" value="SCUD_0001364801"/>
</dbReference>
<dbReference type="Proteomes" id="UP000279833">
    <property type="component" value="Unassembled WGS sequence"/>
</dbReference>
<organism evidence="3">
    <name type="scientific">Schistosoma curassoni</name>
    <dbReference type="NCBI Taxonomy" id="6186"/>
    <lineage>
        <taxon>Eukaryota</taxon>
        <taxon>Metazoa</taxon>
        <taxon>Spiralia</taxon>
        <taxon>Lophotrochozoa</taxon>
        <taxon>Platyhelminthes</taxon>
        <taxon>Trematoda</taxon>
        <taxon>Digenea</taxon>
        <taxon>Strigeidida</taxon>
        <taxon>Schistosomatoidea</taxon>
        <taxon>Schistosomatidae</taxon>
        <taxon>Schistosoma</taxon>
    </lineage>
</organism>
<evidence type="ECO:0000313" key="3">
    <source>
        <dbReference type="WBParaSite" id="SCUD_0001364801-mRNA-1"/>
    </source>
</evidence>
<reference evidence="3" key="1">
    <citation type="submission" date="2016-06" db="UniProtKB">
        <authorList>
            <consortium name="WormBaseParasite"/>
        </authorList>
    </citation>
    <scope>IDENTIFICATION</scope>
</reference>
<accession>A0A183KF51</accession>
<dbReference type="EMBL" id="UZAK01036046">
    <property type="protein sequence ID" value="VDP53509.1"/>
    <property type="molecule type" value="Genomic_DNA"/>
</dbReference>
<gene>
    <name evidence="1" type="ORF">SCUD_LOCUS13645</name>
</gene>
<proteinExistence type="predicted"/>